<keyword evidence="3" id="KW-1185">Reference proteome</keyword>
<dbReference type="Gene3D" id="1.10.10.10">
    <property type="entry name" value="Winged helix-like DNA-binding domain superfamily/Winged helix DNA-binding domain"/>
    <property type="match status" value="1"/>
</dbReference>
<dbReference type="AlphaFoldDB" id="A0A1H9M980"/>
<feature type="compositionally biased region" description="Basic and acidic residues" evidence="1">
    <location>
        <begin position="122"/>
        <end position="138"/>
    </location>
</feature>
<dbReference type="Pfam" id="PF13730">
    <property type="entry name" value="HTH_36"/>
    <property type="match status" value="1"/>
</dbReference>
<feature type="compositionally biased region" description="Polar residues" evidence="1">
    <location>
        <begin position="197"/>
        <end position="206"/>
    </location>
</feature>
<name>A0A1H9M980_9PSEU</name>
<dbReference type="EMBL" id="FOGI01000002">
    <property type="protein sequence ID" value="SER20202.1"/>
    <property type="molecule type" value="Genomic_DNA"/>
</dbReference>
<dbReference type="InterPro" id="IPR036388">
    <property type="entry name" value="WH-like_DNA-bd_sf"/>
</dbReference>
<evidence type="ECO:0000313" key="3">
    <source>
        <dbReference type="Proteomes" id="UP000199051"/>
    </source>
</evidence>
<feature type="compositionally biased region" description="Basic and acidic residues" evidence="1">
    <location>
        <begin position="162"/>
        <end position="173"/>
    </location>
</feature>
<feature type="region of interest" description="Disordered" evidence="1">
    <location>
        <begin position="116"/>
        <end position="235"/>
    </location>
</feature>
<proteinExistence type="predicted"/>
<feature type="compositionally biased region" description="Low complexity" evidence="1">
    <location>
        <begin position="220"/>
        <end position="231"/>
    </location>
</feature>
<dbReference type="Proteomes" id="UP000199051">
    <property type="component" value="Unassembled WGS sequence"/>
</dbReference>
<feature type="region of interest" description="Disordered" evidence="1">
    <location>
        <begin position="313"/>
        <end position="344"/>
    </location>
</feature>
<protein>
    <submittedName>
        <fullName evidence="2">Helix-turn-helix domain-containing protein</fullName>
    </submittedName>
</protein>
<accession>A0A1H9M980</accession>
<gene>
    <name evidence="2" type="ORF">SAMN04487818_10234</name>
</gene>
<evidence type="ECO:0000313" key="2">
    <source>
        <dbReference type="EMBL" id="SER20202.1"/>
    </source>
</evidence>
<sequence length="435" mass="46865">MSFLVSEWASESAPVADAYERLILMKLANHAHSDGRAAYPSKPTIARTAMCDTETVKRRLRSLESRGLIQRGDQRLVAHIRADRRPVVWDLMVPFSWYSPEQLGSVNREAVDAGRPALTAESRPDLRSAPERAPRADKGVPNPKRRTRSVRHTVVPAVPEPGLDHGGSERDLAVGDGGTERAVSGGSASLDTGALRESQTSPSGTRPPSLRPPALDVSLGDQQGTGTTTDGPNEFLDEQAEPAEWATALVVELNFGRHKRPSLGQVRQLAAAVQAAHERHSLSETEVKRHCRLTIEAATKSAVPYLLRGLQPDLLPAPTPRSHKPDLGSNRTTGPSPSRADEQDGARITLVDLSDPAAKVASALAEVLVSVRGLAASRAQTLADEAIRSRVEADQPITRETFVQAAIAACHQRPGKDSAHLRGRIERTAKFVVTS</sequence>
<organism evidence="2 3">
    <name type="scientific">Actinokineospora terrae</name>
    <dbReference type="NCBI Taxonomy" id="155974"/>
    <lineage>
        <taxon>Bacteria</taxon>
        <taxon>Bacillati</taxon>
        <taxon>Actinomycetota</taxon>
        <taxon>Actinomycetes</taxon>
        <taxon>Pseudonocardiales</taxon>
        <taxon>Pseudonocardiaceae</taxon>
        <taxon>Actinokineospora</taxon>
    </lineage>
</organism>
<reference evidence="3" key="1">
    <citation type="submission" date="2016-10" db="EMBL/GenBank/DDBJ databases">
        <authorList>
            <person name="Varghese N."/>
            <person name="Submissions S."/>
        </authorList>
    </citation>
    <scope>NUCLEOTIDE SEQUENCE [LARGE SCALE GENOMIC DNA]</scope>
    <source>
        <strain evidence="3">DSM 44260</strain>
    </source>
</reference>
<evidence type="ECO:0000256" key="1">
    <source>
        <dbReference type="SAM" id="MobiDB-lite"/>
    </source>
</evidence>